<dbReference type="GO" id="GO:0016020">
    <property type="term" value="C:membrane"/>
    <property type="evidence" value="ECO:0007669"/>
    <property type="project" value="InterPro"/>
</dbReference>
<comment type="caution">
    <text evidence="2">The sequence shown here is derived from an EMBL/GenBank/DDBJ whole genome shotgun (WGS) entry which is preliminary data.</text>
</comment>
<sequence>MRDLAVVVRSFAEGRLEAYIPHIERADEIGTVARSLGIFRDALLDRGALIQASMEDKSRLADQDRMVGHMRFL</sequence>
<protein>
    <recommendedName>
        <fullName evidence="1">HAMP domain-containing protein</fullName>
    </recommendedName>
</protein>
<feature type="domain" description="HAMP" evidence="1">
    <location>
        <begin position="1"/>
        <end position="48"/>
    </location>
</feature>
<proteinExistence type="predicted"/>
<accession>A0A4Q0SQL4</accession>
<dbReference type="AlphaFoldDB" id="A0A4Q0SQL4"/>
<reference evidence="2 3" key="1">
    <citation type="submission" date="2015-04" db="EMBL/GenBank/DDBJ databases">
        <title>Comparative genomics of rhizobia nodulating Arachis hypogaea in China.</title>
        <authorList>
            <person name="Li Y."/>
        </authorList>
    </citation>
    <scope>NUCLEOTIDE SEQUENCE [LARGE SCALE GENOMIC DNA]</scope>
    <source>
        <strain evidence="2 3">CCBAU 51787</strain>
    </source>
</reference>
<name>A0A4Q0SQL4_9BRAD</name>
<evidence type="ECO:0000259" key="1">
    <source>
        <dbReference type="PROSITE" id="PS50885"/>
    </source>
</evidence>
<dbReference type="CDD" id="cd06225">
    <property type="entry name" value="HAMP"/>
    <property type="match status" value="1"/>
</dbReference>
<dbReference type="EMBL" id="LBJM01000012">
    <property type="protein sequence ID" value="RXH41742.1"/>
    <property type="molecule type" value="Genomic_DNA"/>
</dbReference>
<dbReference type="SUPFAM" id="SSF158472">
    <property type="entry name" value="HAMP domain-like"/>
    <property type="match status" value="1"/>
</dbReference>
<dbReference type="RefSeq" id="WP_164939214.1">
    <property type="nucleotide sequence ID" value="NZ_LBJM01000012.1"/>
</dbReference>
<dbReference type="Pfam" id="PF00672">
    <property type="entry name" value="HAMP"/>
    <property type="match status" value="1"/>
</dbReference>
<evidence type="ECO:0000313" key="2">
    <source>
        <dbReference type="EMBL" id="RXH41742.1"/>
    </source>
</evidence>
<organism evidence="2 3">
    <name type="scientific">Bradyrhizobium zhanjiangense</name>
    <dbReference type="NCBI Taxonomy" id="1325107"/>
    <lineage>
        <taxon>Bacteria</taxon>
        <taxon>Pseudomonadati</taxon>
        <taxon>Pseudomonadota</taxon>
        <taxon>Alphaproteobacteria</taxon>
        <taxon>Hyphomicrobiales</taxon>
        <taxon>Nitrobacteraceae</taxon>
        <taxon>Bradyrhizobium</taxon>
    </lineage>
</organism>
<dbReference type="InterPro" id="IPR003660">
    <property type="entry name" value="HAMP_dom"/>
</dbReference>
<dbReference type="PROSITE" id="PS50885">
    <property type="entry name" value="HAMP"/>
    <property type="match status" value="1"/>
</dbReference>
<dbReference type="Gene3D" id="1.10.8.500">
    <property type="entry name" value="HAMP domain in histidine kinase"/>
    <property type="match status" value="1"/>
</dbReference>
<gene>
    <name evidence="2" type="ORF">XH94_06290</name>
</gene>
<evidence type="ECO:0000313" key="3">
    <source>
        <dbReference type="Proteomes" id="UP000290565"/>
    </source>
</evidence>
<dbReference type="Proteomes" id="UP000290565">
    <property type="component" value="Unassembled WGS sequence"/>
</dbReference>
<dbReference type="GO" id="GO:0007165">
    <property type="term" value="P:signal transduction"/>
    <property type="evidence" value="ECO:0007669"/>
    <property type="project" value="InterPro"/>
</dbReference>